<evidence type="ECO:0000313" key="2">
    <source>
        <dbReference type="EMBL" id="RFO98190.1"/>
    </source>
</evidence>
<evidence type="ECO:0008006" key="4">
    <source>
        <dbReference type="Google" id="ProtNLM"/>
    </source>
</evidence>
<feature type="compositionally biased region" description="Polar residues" evidence="1">
    <location>
        <begin position="361"/>
        <end position="372"/>
    </location>
</feature>
<feature type="region of interest" description="Disordered" evidence="1">
    <location>
        <begin position="361"/>
        <end position="384"/>
    </location>
</feature>
<reference evidence="2 3" key="1">
    <citation type="submission" date="2018-05" db="EMBL/GenBank/DDBJ databases">
        <title>Rhodoferax soyangensis sp.nov., isolated from an oligotrophic freshwater lake.</title>
        <authorList>
            <person name="Park M."/>
        </authorList>
    </citation>
    <scope>NUCLEOTIDE SEQUENCE [LARGE SCALE GENOMIC DNA]</scope>
    <source>
        <strain evidence="2 3">IMCC26218</strain>
    </source>
</reference>
<dbReference type="Proteomes" id="UP000260665">
    <property type="component" value="Unassembled WGS sequence"/>
</dbReference>
<dbReference type="InterPro" id="IPR012434">
    <property type="entry name" value="DUF1631"/>
</dbReference>
<sequence length="815" mass="88591">MPTAPANPASTSSGQNQELYRTTLQEAAAGGSVLMGKMVDSARQILQAQEASLRDPKERELVATAANQLRRQEQNLYAAYPQALLRAFGGPQSGYKSQTLSVADVHFDQLELMDEAQVQISVTLARIRQYVMETALVSLSELNSLICGLQGMGSVRAEHNPLRPDSYIGALKEVVEQTELPRSMQLLWFNALTTVLGPELRAFYVTLNAQLRQQGVTTVGFAVPAGFGSHTGGAALPSAAAPIAAAPTAPAAAVDVETAMQTQAAPLVDEMVHVPPAFQSRARDPRLLTLDKLRRLLVGELATPSSGGNRVAEFSAQFDQQYEGNNLGVPQGPPSEFAETLPAAVEALTEMKQVDRVVQSLQQRRTTESATAHPQAHSIEAQRQSLRQGARDVAQAISLEVVTLMVDNMARDPRLLEPVCQVIRGLEPALLRLALVDPRFFTDKQHPARRLLHELTHHSLAFESATAAGFDRFMGELQESLAPLLRASIESGEVFEARLAILQKHWNVDSQARSKYQDLAVDVLAHAEARNILAEKIAHKIEKHPDSAKVPAVVLDFLCGPWAQVLAQARIKQGVGSPAAEKFEALVPALLWSAHPELARTNPAKLTRVVPRLLTTLREGLDTIQYPVTRTSNFLEALMAIHQQIFRANTVLPSADAGVNATLPEMALPDRVRPVADGNPWIAPEEALASNFVELQENPADADPADAPLVPELLPDLLPASDPQAMTESDFSLGSWVEMWTAGQWQRTQLTWASPHGTLFLFTGIFGTTQSMTRRSRDKLLATGRLRLVSGQSVDQEALDAVAQTAMRNSVDSVL</sequence>
<evidence type="ECO:0000313" key="3">
    <source>
        <dbReference type="Proteomes" id="UP000260665"/>
    </source>
</evidence>
<dbReference type="EMBL" id="QFZK01000002">
    <property type="protein sequence ID" value="RFO98190.1"/>
    <property type="molecule type" value="Genomic_DNA"/>
</dbReference>
<dbReference type="AlphaFoldDB" id="A0A3E1RHV2"/>
<protein>
    <recommendedName>
        <fullName evidence="4">DUF1631 family protein</fullName>
    </recommendedName>
</protein>
<gene>
    <name evidence="2" type="ORF">DIC66_05610</name>
</gene>
<comment type="caution">
    <text evidence="2">The sequence shown here is derived from an EMBL/GenBank/DDBJ whole genome shotgun (WGS) entry which is preliminary data.</text>
</comment>
<evidence type="ECO:0000256" key="1">
    <source>
        <dbReference type="SAM" id="MobiDB-lite"/>
    </source>
</evidence>
<dbReference type="OrthoDB" id="6188167at2"/>
<name>A0A3E1RHV2_9BURK</name>
<dbReference type="Pfam" id="PF07793">
    <property type="entry name" value="DUF1631"/>
    <property type="match status" value="1"/>
</dbReference>
<keyword evidence="3" id="KW-1185">Reference proteome</keyword>
<dbReference type="RefSeq" id="WP_117174869.1">
    <property type="nucleotide sequence ID" value="NZ_QFZK01000002.1"/>
</dbReference>
<proteinExistence type="predicted"/>
<accession>A0A3E1RHV2</accession>
<organism evidence="2 3">
    <name type="scientific">Rhodoferax lacus</name>
    <dbReference type="NCBI Taxonomy" id="2184758"/>
    <lineage>
        <taxon>Bacteria</taxon>
        <taxon>Pseudomonadati</taxon>
        <taxon>Pseudomonadota</taxon>
        <taxon>Betaproteobacteria</taxon>
        <taxon>Burkholderiales</taxon>
        <taxon>Comamonadaceae</taxon>
        <taxon>Rhodoferax</taxon>
    </lineage>
</organism>